<sequence length="257" mass="28595">MLSSENFINSYDHNVDSFGLDDNLVYACPGFCGRTQALSNGSLTAIGTFSDCQACPWARGVKRILRSTYLYSTRRKTSQRERLWLLGQMLCAFLETSLALLFSLLLVSPVGSLKLYGCLSHGLQEWYPMLHNPVVNYTKTLRCSYELVYPLYSLPFINLSTCLANLLIFAHCSTFSLSGTERDYQQALFMQSGVLYYAFPHLCVITSLGLNAIHLAMEGRKKIGEMFCLVACSRGGEHLALVIVHMALFGFGIASMG</sequence>
<feature type="transmembrane region" description="Helical" evidence="1">
    <location>
        <begin position="238"/>
        <end position="256"/>
    </location>
</feature>
<dbReference type="WBParaSite" id="jg10748">
    <property type="protein sequence ID" value="jg10748"/>
    <property type="gene ID" value="jg10748"/>
</dbReference>
<dbReference type="GO" id="GO:0031625">
    <property type="term" value="F:ubiquitin protein ligase binding"/>
    <property type="evidence" value="ECO:0007669"/>
    <property type="project" value="TreeGrafter"/>
</dbReference>
<dbReference type="Pfam" id="PF05571">
    <property type="entry name" value="JAMP"/>
    <property type="match status" value="1"/>
</dbReference>
<proteinExistence type="predicted"/>
<dbReference type="PANTHER" id="PTHR12740">
    <property type="entry name" value="JNK1/MAPK8-ASSOCIATED MEMBRANE PROTEIN"/>
    <property type="match status" value="1"/>
</dbReference>
<keyword evidence="1" id="KW-0472">Membrane</keyword>
<dbReference type="InterPro" id="IPR008485">
    <property type="entry name" value="JAMP"/>
</dbReference>
<dbReference type="AlphaFoldDB" id="A0A915CPJ8"/>
<dbReference type="Proteomes" id="UP000887574">
    <property type="component" value="Unplaced"/>
</dbReference>
<dbReference type="GO" id="GO:0036503">
    <property type="term" value="P:ERAD pathway"/>
    <property type="evidence" value="ECO:0007669"/>
    <property type="project" value="TreeGrafter"/>
</dbReference>
<evidence type="ECO:0000313" key="3">
    <source>
        <dbReference type="WBParaSite" id="jg10748"/>
    </source>
</evidence>
<feature type="transmembrane region" description="Helical" evidence="1">
    <location>
        <begin position="83"/>
        <end position="107"/>
    </location>
</feature>
<keyword evidence="2" id="KW-1185">Reference proteome</keyword>
<evidence type="ECO:0000313" key="2">
    <source>
        <dbReference type="Proteomes" id="UP000887574"/>
    </source>
</evidence>
<keyword evidence="1" id="KW-0812">Transmembrane</keyword>
<evidence type="ECO:0000256" key="1">
    <source>
        <dbReference type="SAM" id="Phobius"/>
    </source>
</evidence>
<dbReference type="PANTHER" id="PTHR12740:SF4">
    <property type="entry name" value="JNK1_MAPK8-ASSOCIATED MEMBRANE PROTEIN"/>
    <property type="match status" value="1"/>
</dbReference>
<dbReference type="GO" id="GO:0016020">
    <property type="term" value="C:membrane"/>
    <property type="evidence" value="ECO:0007669"/>
    <property type="project" value="InterPro"/>
</dbReference>
<name>A0A915CPJ8_9BILA</name>
<dbReference type="GO" id="GO:0006986">
    <property type="term" value="P:response to unfolded protein"/>
    <property type="evidence" value="ECO:0007669"/>
    <property type="project" value="InterPro"/>
</dbReference>
<keyword evidence="1" id="KW-1133">Transmembrane helix</keyword>
<feature type="transmembrane region" description="Helical" evidence="1">
    <location>
        <begin position="194"/>
        <end position="217"/>
    </location>
</feature>
<reference evidence="3" key="1">
    <citation type="submission" date="2022-11" db="UniProtKB">
        <authorList>
            <consortium name="WormBaseParasite"/>
        </authorList>
    </citation>
    <scope>IDENTIFICATION</scope>
</reference>
<organism evidence="2 3">
    <name type="scientific">Ditylenchus dipsaci</name>
    <dbReference type="NCBI Taxonomy" id="166011"/>
    <lineage>
        <taxon>Eukaryota</taxon>
        <taxon>Metazoa</taxon>
        <taxon>Ecdysozoa</taxon>
        <taxon>Nematoda</taxon>
        <taxon>Chromadorea</taxon>
        <taxon>Rhabditida</taxon>
        <taxon>Tylenchina</taxon>
        <taxon>Tylenchomorpha</taxon>
        <taxon>Sphaerularioidea</taxon>
        <taxon>Anguinidae</taxon>
        <taxon>Anguininae</taxon>
        <taxon>Ditylenchus</taxon>
    </lineage>
</organism>
<protein>
    <submittedName>
        <fullName evidence="3">Uncharacterized protein</fullName>
    </submittedName>
</protein>
<accession>A0A915CPJ8</accession>